<comment type="caution">
    <text evidence="1">The sequence shown here is derived from an EMBL/GenBank/DDBJ whole genome shotgun (WGS) entry which is preliminary data.</text>
</comment>
<accession>A0A849VHV8</accession>
<gene>
    <name evidence="1" type="ORF">HG263_17300</name>
</gene>
<dbReference type="Proteomes" id="UP000586305">
    <property type="component" value="Unassembled WGS sequence"/>
</dbReference>
<evidence type="ECO:0000313" key="2">
    <source>
        <dbReference type="Proteomes" id="UP000586305"/>
    </source>
</evidence>
<name>A0A849VHV8_9GAMM</name>
<reference evidence="1 2" key="1">
    <citation type="submission" date="2020-04" db="EMBL/GenBank/DDBJ databases">
        <title>Pseudoalteromonas caenipelagi sp. nov., isolated from a tidal flat.</title>
        <authorList>
            <person name="Park S."/>
            <person name="Yoon J.-H."/>
        </authorList>
    </citation>
    <scope>NUCLEOTIDE SEQUENCE [LARGE SCALE GENOMIC DNA]</scope>
    <source>
        <strain evidence="1 2">JBTF-M23</strain>
    </source>
</reference>
<organism evidence="1 2">
    <name type="scientific">Pseudoalteromonas caenipelagi</name>
    <dbReference type="NCBI Taxonomy" id="2726988"/>
    <lineage>
        <taxon>Bacteria</taxon>
        <taxon>Pseudomonadati</taxon>
        <taxon>Pseudomonadota</taxon>
        <taxon>Gammaproteobacteria</taxon>
        <taxon>Alteromonadales</taxon>
        <taxon>Pseudoalteromonadaceae</taxon>
        <taxon>Pseudoalteromonas</taxon>
    </lineage>
</organism>
<keyword evidence="2" id="KW-1185">Reference proteome</keyword>
<proteinExistence type="predicted"/>
<dbReference type="AlphaFoldDB" id="A0A849VHV8"/>
<dbReference type="EMBL" id="JABBPG010000008">
    <property type="protein sequence ID" value="NOU52288.1"/>
    <property type="molecule type" value="Genomic_DNA"/>
</dbReference>
<dbReference type="RefSeq" id="WP_171627346.1">
    <property type="nucleotide sequence ID" value="NZ_JABBPG010000008.1"/>
</dbReference>
<protein>
    <submittedName>
        <fullName evidence="1">Uncharacterized protein</fullName>
    </submittedName>
</protein>
<sequence length="80" mass="9278">MELLNYFILQEPEYVHELRILLENRTSKVYAELFSNLFNFYVDFEHSTLTIQDDCGLFGDTVSEQEATISIDVAKVAILL</sequence>
<evidence type="ECO:0000313" key="1">
    <source>
        <dbReference type="EMBL" id="NOU52288.1"/>
    </source>
</evidence>